<dbReference type="PANTHER" id="PTHR37761:SF2">
    <property type="entry name" value="OS09G0108400 PROTEIN"/>
    <property type="match status" value="1"/>
</dbReference>
<keyword evidence="2" id="KW-0812">Transmembrane</keyword>
<evidence type="ECO:0000256" key="1">
    <source>
        <dbReference type="SAM" id="Coils"/>
    </source>
</evidence>
<protein>
    <submittedName>
        <fullName evidence="3">Golgin family A protein</fullName>
    </submittedName>
</protein>
<evidence type="ECO:0000313" key="4">
    <source>
        <dbReference type="Proteomes" id="UP001163823"/>
    </source>
</evidence>
<keyword evidence="1" id="KW-0175">Coiled coil</keyword>
<evidence type="ECO:0000256" key="2">
    <source>
        <dbReference type="SAM" id="Phobius"/>
    </source>
</evidence>
<name>A0AAD7Q6G8_QUISA</name>
<sequence length="389" mass="44443">MYAKYPSSGSGWQFQAQPLVSNHNRSQNHPAFRFTSQGKREREKEMAGLLAWAADVVGGGGVQTNQEDVINSIPILFTSEQQKYVQELDQKAASLSRSIQDLRLRLPPPDISQRLPHLHAHSLASNAALALQLNAHLATREQAQLREMTLQEENSAYEKAISNFENKIQEKVEEADLLRRKFEEMDETENKLKVELENVEASINTSQSRRSDGPETKSKMTFEAVPDTEADKFAMQDKLEKKKKELSSMEDFVQELEKKWTEIQNNALRQPSPAQREKNLDKQLHSLIEQLAAKQAQAEGLVSEIHLKEMELERLNGLWHRLESSNLEENPARNRFGRSSSEKGRALSDHKLPYYAGGRIENQQRVMLRSAFVIYILALHIVVFIKISF</sequence>
<organism evidence="3 4">
    <name type="scientific">Quillaja saponaria</name>
    <name type="common">Soap bark tree</name>
    <dbReference type="NCBI Taxonomy" id="32244"/>
    <lineage>
        <taxon>Eukaryota</taxon>
        <taxon>Viridiplantae</taxon>
        <taxon>Streptophyta</taxon>
        <taxon>Embryophyta</taxon>
        <taxon>Tracheophyta</taxon>
        <taxon>Spermatophyta</taxon>
        <taxon>Magnoliopsida</taxon>
        <taxon>eudicotyledons</taxon>
        <taxon>Gunneridae</taxon>
        <taxon>Pentapetalae</taxon>
        <taxon>rosids</taxon>
        <taxon>fabids</taxon>
        <taxon>Fabales</taxon>
        <taxon>Quillajaceae</taxon>
        <taxon>Quillaja</taxon>
    </lineage>
</organism>
<dbReference type="Proteomes" id="UP001163823">
    <property type="component" value="Chromosome 3"/>
</dbReference>
<feature type="coiled-coil region" evidence="1">
    <location>
        <begin position="239"/>
        <end position="304"/>
    </location>
</feature>
<accession>A0AAD7Q6G8</accession>
<feature type="transmembrane region" description="Helical" evidence="2">
    <location>
        <begin position="366"/>
        <end position="385"/>
    </location>
</feature>
<feature type="coiled-coil region" evidence="1">
    <location>
        <begin position="140"/>
        <end position="202"/>
    </location>
</feature>
<comment type="caution">
    <text evidence="3">The sequence shown here is derived from an EMBL/GenBank/DDBJ whole genome shotgun (WGS) entry which is preliminary data.</text>
</comment>
<dbReference type="KEGG" id="qsa:O6P43_005590"/>
<dbReference type="AlphaFoldDB" id="A0AAD7Q6G8"/>
<evidence type="ECO:0000313" key="3">
    <source>
        <dbReference type="EMBL" id="KAJ7975707.1"/>
    </source>
</evidence>
<dbReference type="EMBL" id="JARAOO010000003">
    <property type="protein sequence ID" value="KAJ7975707.1"/>
    <property type="molecule type" value="Genomic_DNA"/>
</dbReference>
<dbReference type="PANTHER" id="PTHR37761">
    <property type="entry name" value="OS09G0108400 PROTEIN"/>
    <property type="match status" value="1"/>
</dbReference>
<keyword evidence="2" id="KW-1133">Transmembrane helix</keyword>
<gene>
    <name evidence="3" type="ORF">O6P43_005590</name>
</gene>
<keyword evidence="2" id="KW-0472">Membrane</keyword>
<keyword evidence="4" id="KW-1185">Reference proteome</keyword>
<proteinExistence type="predicted"/>
<reference evidence="3" key="1">
    <citation type="journal article" date="2023" name="Science">
        <title>Elucidation of the pathway for biosynthesis of saponin adjuvants from the soapbark tree.</title>
        <authorList>
            <person name="Reed J."/>
            <person name="Orme A."/>
            <person name="El-Demerdash A."/>
            <person name="Owen C."/>
            <person name="Martin L.B.B."/>
            <person name="Misra R.C."/>
            <person name="Kikuchi S."/>
            <person name="Rejzek M."/>
            <person name="Martin A.C."/>
            <person name="Harkess A."/>
            <person name="Leebens-Mack J."/>
            <person name="Louveau T."/>
            <person name="Stephenson M.J."/>
            <person name="Osbourn A."/>
        </authorList>
    </citation>
    <scope>NUCLEOTIDE SEQUENCE</scope>
    <source>
        <strain evidence="3">S10</strain>
    </source>
</reference>